<evidence type="ECO:0000313" key="3">
    <source>
        <dbReference type="EMBL" id="RLE11044.1"/>
    </source>
</evidence>
<accession>A0A662D5F0</accession>
<feature type="region of interest" description="Disordered" evidence="2">
    <location>
        <begin position="114"/>
        <end position="136"/>
    </location>
</feature>
<evidence type="ECO:0000256" key="2">
    <source>
        <dbReference type="SAM" id="MobiDB-lite"/>
    </source>
</evidence>
<dbReference type="Pfam" id="PF04519">
    <property type="entry name" value="Bactofilin"/>
    <property type="match status" value="1"/>
</dbReference>
<dbReference type="EMBL" id="QMQB01000288">
    <property type="protein sequence ID" value="RLE11044.1"/>
    <property type="molecule type" value="Genomic_DNA"/>
</dbReference>
<dbReference type="PANTHER" id="PTHR35024:SF4">
    <property type="entry name" value="POLYMER-FORMING CYTOSKELETAL PROTEIN"/>
    <property type="match status" value="1"/>
</dbReference>
<dbReference type="Proteomes" id="UP000267654">
    <property type="component" value="Unassembled WGS sequence"/>
</dbReference>
<evidence type="ECO:0008006" key="5">
    <source>
        <dbReference type="Google" id="ProtNLM"/>
    </source>
</evidence>
<name>A0A662D5F0_UNCAE</name>
<comment type="similarity">
    <text evidence="1">Belongs to the bactofilin family.</text>
</comment>
<comment type="caution">
    <text evidence="3">The sequence shown here is derived from an EMBL/GenBank/DDBJ whole genome shotgun (WGS) entry which is preliminary data.</text>
</comment>
<evidence type="ECO:0000256" key="1">
    <source>
        <dbReference type="ARBA" id="ARBA00044755"/>
    </source>
</evidence>
<gene>
    <name evidence="3" type="ORF">DRI96_06935</name>
</gene>
<proteinExistence type="inferred from homology"/>
<evidence type="ECO:0000313" key="4">
    <source>
        <dbReference type="Proteomes" id="UP000267654"/>
    </source>
</evidence>
<organism evidence="3 4">
    <name type="scientific">Aerophobetes bacterium</name>
    <dbReference type="NCBI Taxonomy" id="2030807"/>
    <lineage>
        <taxon>Bacteria</taxon>
        <taxon>Candidatus Aerophobota</taxon>
    </lineage>
</organism>
<dbReference type="AlphaFoldDB" id="A0A662D5F0"/>
<sequence length="136" mass="14640">MILRKKKKREAKANTLIGPGTELKGVLKDKESVRIDGRFEGEIETEGTIVIGEDATVNANIKAAEVVISGKVVGDIECDGKVEISSTGSLEGTVKASDLTIAEGAFFNGECRMNPSNQQEKLKEEFPEEVEGNKSI</sequence>
<reference evidence="3 4" key="1">
    <citation type="submission" date="2018-06" db="EMBL/GenBank/DDBJ databases">
        <title>Extensive metabolic versatility and redundancy in microbially diverse, dynamic hydrothermal sediments.</title>
        <authorList>
            <person name="Dombrowski N."/>
            <person name="Teske A."/>
            <person name="Baker B.J."/>
        </authorList>
    </citation>
    <scope>NUCLEOTIDE SEQUENCE [LARGE SCALE GENOMIC DNA]</scope>
    <source>
        <strain evidence="3">B19_G9</strain>
    </source>
</reference>
<dbReference type="PANTHER" id="PTHR35024">
    <property type="entry name" value="HYPOTHETICAL CYTOSOLIC PROTEIN"/>
    <property type="match status" value="1"/>
</dbReference>
<protein>
    <recommendedName>
        <fullName evidence="5">Polymer-forming cytoskeletal protein</fullName>
    </recommendedName>
</protein>
<dbReference type="InterPro" id="IPR007607">
    <property type="entry name" value="BacA/B"/>
</dbReference>